<comment type="caution">
    <text evidence="2">The sequence shown here is derived from an EMBL/GenBank/DDBJ whole genome shotgun (WGS) entry which is preliminary data.</text>
</comment>
<evidence type="ECO:0000256" key="1">
    <source>
        <dbReference type="SAM" id="MobiDB-lite"/>
    </source>
</evidence>
<proteinExistence type="predicted"/>
<evidence type="ECO:0000313" key="2">
    <source>
        <dbReference type="EMBL" id="MDG0816292.1"/>
    </source>
</evidence>
<gene>
    <name evidence="2" type="ORF">NWE73_07945</name>
</gene>
<organism evidence="2 3">
    <name type="scientific">Bdellovibrio svalbardensis</name>
    <dbReference type="NCBI Taxonomy" id="2972972"/>
    <lineage>
        <taxon>Bacteria</taxon>
        <taxon>Pseudomonadati</taxon>
        <taxon>Bdellovibrionota</taxon>
        <taxon>Bdellovibrionia</taxon>
        <taxon>Bdellovibrionales</taxon>
        <taxon>Pseudobdellovibrionaceae</taxon>
        <taxon>Bdellovibrio</taxon>
    </lineage>
</organism>
<evidence type="ECO:0008006" key="4">
    <source>
        <dbReference type="Google" id="ProtNLM"/>
    </source>
</evidence>
<sequence length="63" mass="7122">MSRHHKNRGFSQTSKKYDGELKALHQQVRSKQIDHSAETHGSEEEASENKDAKHSSSGFKKGK</sequence>
<dbReference type="RefSeq" id="WP_277577770.1">
    <property type="nucleotide sequence ID" value="NZ_JANRMI010000002.1"/>
</dbReference>
<dbReference type="Proteomes" id="UP001152321">
    <property type="component" value="Unassembled WGS sequence"/>
</dbReference>
<name>A0ABT6DHF8_9BACT</name>
<keyword evidence="3" id="KW-1185">Reference proteome</keyword>
<feature type="compositionally biased region" description="Basic and acidic residues" evidence="1">
    <location>
        <begin position="31"/>
        <end position="54"/>
    </location>
</feature>
<dbReference type="EMBL" id="JANRMI010000002">
    <property type="protein sequence ID" value="MDG0816292.1"/>
    <property type="molecule type" value="Genomic_DNA"/>
</dbReference>
<protein>
    <recommendedName>
        <fullName evidence="4">DUF3008 domain-containing protein</fullName>
    </recommendedName>
</protein>
<feature type="region of interest" description="Disordered" evidence="1">
    <location>
        <begin position="1"/>
        <end position="63"/>
    </location>
</feature>
<evidence type="ECO:0000313" key="3">
    <source>
        <dbReference type="Proteomes" id="UP001152321"/>
    </source>
</evidence>
<accession>A0ABT6DHF8</accession>
<reference evidence="2" key="1">
    <citation type="submission" date="2022-08" db="EMBL/GenBank/DDBJ databases">
        <title>Novel Bdellovibrio Species Isolated from Svalbard: Designation Bdellovibrio svalbardensis.</title>
        <authorList>
            <person name="Mitchell R.J."/>
            <person name="Choi S.Y."/>
        </authorList>
    </citation>
    <scope>NUCLEOTIDE SEQUENCE</scope>
    <source>
        <strain evidence="2">PAP01</strain>
    </source>
</reference>